<sequence length="160" mass="17406">MKQRSLVVGLLLLVFVVARASSSLVATSRRTAIALAAGLPSAASALTDGQRMQVDAELTTSPLIEELRAKTAANKEKNEAAVRQLTSTMGSVYDPPLKLVRYLGEGDSMPVTRMVTPEQIKELNAQGYELDCPKKKEILIDHDEFPLVTNTWLESGLPKI</sequence>
<accession>A0A0D3J290</accession>
<dbReference type="PaxDb" id="2903-EOD17625"/>
<reference evidence="2" key="2">
    <citation type="submission" date="2024-10" db="UniProtKB">
        <authorList>
            <consortium name="EnsemblProtists"/>
        </authorList>
    </citation>
    <scope>IDENTIFICATION</scope>
</reference>
<evidence type="ECO:0000256" key="1">
    <source>
        <dbReference type="SAM" id="SignalP"/>
    </source>
</evidence>
<dbReference type="KEGG" id="ehx:EMIHUDRAFT_243928"/>
<evidence type="ECO:0000313" key="3">
    <source>
        <dbReference type="Proteomes" id="UP000013827"/>
    </source>
</evidence>
<keyword evidence="3" id="KW-1185">Reference proteome</keyword>
<name>A0A0D3J290_EMIH1</name>
<evidence type="ECO:0000313" key="2">
    <source>
        <dbReference type="EnsemblProtists" id="EOD17625"/>
    </source>
</evidence>
<reference evidence="3" key="1">
    <citation type="journal article" date="2013" name="Nature">
        <title>Pan genome of the phytoplankton Emiliania underpins its global distribution.</title>
        <authorList>
            <person name="Read B.A."/>
            <person name="Kegel J."/>
            <person name="Klute M.J."/>
            <person name="Kuo A."/>
            <person name="Lefebvre S.C."/>
            <person name="Maumus F."/>
            <person name="Mayer C."/>
            <person name="Miller J."/>
            <person name="Monier A."/>
            <person name="Salamov A."/>
            <person name="Young J."/>
            <person name="Aguilar M."/>
            <person name="Claverie J.M."/>
            <person name="Frickenhaus S."/>
            <person name="Gonzalez K."/>
            <person name="Herman E.K."/>
            <person name="Lin Y.C."/>
            <person name="Napier J."/>
            <person name="Ogata H."/>
            <person name="Sarno A.F."/>
            <person name="Shmutz J."/>
            <person name="Schroeder D."/>
            <person name="de Vargas C."/>
            <person name="Verret F."/>
            <person name="von Dassow P."/>
            <person name="Valentin K."/>
            <person name="Van de Peer Y."/>
            <person name="Wheeler G."/>
            <person name="Dacks J.B."/>
            <person name="Delwiche C.F."/>
            <person name="Dyhrman S.T."/>
            <person name="Glockner G."/>
            <person name="John U."/>
            <person name="Richards T."/>
            <person name="Worden A.Z."/>
            <person name="Zhang X."/>
            <person name="Grigoriev I.V."/>
            <person name="Allen A.E."/>
            <person name="Bidle K."/>
            <person name="Borodovsky M."/>
            <person name="Bowler C."/>
            <person name="Brownlee C."/>
            <person name="Cock J.M."/>
            <person name="Elias M."/>
            <person name="Gladyshev V.N."/>
            <person name="Groth M."/>
            <person name="Guda C."/>
            <person name="Hadaegh A."/>
            <person name="Iglesias-Rodriguez M.D."/>
            <person name="Jenkins J."/>
            <person name="Jones B.M."/>
            <person name="Lawson T."/>
            <person name="Leese F."/>
            <person name="Lindquist E."/>
            <person name="Lobanov A."/>
            <person name="Lomsadze A."/>
            <person name="Malik S.B."/>
            <person name="Marsh M.E."/>
            <person name="Mackinder L."/>
            <person name="Mock T."/>
            <person name="Mueller-Roeber B."/>
            <person name="Pagarete A."/>
            <person name="Parker M."/>
            <person name="Probert I."/>
            <person name="Quesneville H."/>
            <person name="Raines C."/>
            <person name="Rensing S.A."/>
            <person name="Riano-Pachon D.M."/>
            <person name="Richier S."/>
            <person name="Rokitta S."/>
            <person name="Shiraiwa Y."/>
            <person name="Soanes D.M."/>
            <person name="van der Giezen M."/>
            <person name="Wahlund T.M."/>
            <person name="Williams B."/>
            <person name="Wilson W."/>
            <person name="Wolfe G."/>
            <person name="Wurch L.L."/>
        </authorList>
    </citation>
    <scope>NUCLEOTIDE SEQUENCE</scope>
</reference>
<dbReference type="HOGENOM" id="CLU_1762225_0_0_1"/>
<dbReference type="GeneID" id="17263774"/>
<dbReference type="RefSeq" id="XP_005770054.1">
    <property type="nucleotide sequence ID" value="XM_005769997.1"/>
</dbReference>
<keyword evidence="1" id="KW-0732">Signal</keyword>
<feature type="chain" id="PRO_5044291294" evidence="1">
    <location>
        <begin position="21"/>
        <end position="160"/>
    </location>
</feature>
<dbReference type="AlphaFoldDB" id="A0A0D3J290"/>
<dbReference type="Proteomes" id="UP000013827">
    <property type="component" value="Unassembled WGS sequence"/>
</dbReference>
<protein>
    <submittedName>
        <fullName evidence="2">Uncharacterized protein</fullName>
    </submittedName>
</protein>
<organism evidence="2 3">
    <name type="scientific">Emiliania huxleyi (strain CCMP1516)</name>
    <dbReference type="NCBI Taxonomy" id="280463"/>
    <lineage>
        <taxon>Eukaryota</taxon>
        <taxon>Haptista</taxon>
        <taxon>Haptophyta</taxon>
        <taxon>Prymnesiophyceae</taxon>
        <taxon>Isochrysidales</taxon>
        <taxon>Noelaerhabdaceae</taxon>
        <taxon>Emiliania</taxon>
    </lineage>
</organism>
<feature type="signal peptide" evidence="1">
    <location>
        <begin position="1"/>
        <end position="20"/>
    </location>
</feature>
<dbReference type="EnsemblProtists" id="EOD17625">
    <property type="protein sequence ID" value="EOD17625"/>
    <property type="gene ID" value="EMIHUDRAFT_243928"/>
</dbReference>
<proteinExistence type="predicted"/>